<keyword evidence="4" id="KW-1185">Reference proteome</keyword>
<evidence type="ECO:0000259" key="2">
    <source>
        <dbReference type="PROSITE" id="PS50102"/>
    </source>
</evidence>
<dbReference type="GeneID" id="30981321"/>
<proteinExistence type="predicted"/>
<gene>
    <name evidence="3" type="ORF">CANTADRAFT_24677</name>
</gene>
<organism evidence="3 4">
    <name type="scientific">Suhomyces tanzawaensis NRRL Y-17324</name>
    <dbReference type="NCBI Taxonomy" id="984487"/>
    <lineage>
        <taxon>Eukaryota</taxon>
        <taxon>Fungi</taxon>
        <taxon>Dikarya</taxon>
        <taxon>Ascomycota</taxon>
        <taxon>Saccharomycotina</taxon>
        <taxon>Pichiomycetes</taxon>
        <taxon>Debaryomycetaceae</taxon>
        <taxon>Suhomyces</taxon>
    </lineage>
</organism>
<evidence type="ECO:0000256" key="1">
    <source>
        <dbReference type="PROSITE-ProRule" id="PRU00176"/>
    </source>
</evidence>
<dbReference type="RefSeq" id="XP_020067078.1">
    <property type="nucleotide sequence ID" value="XM_020207184.1"/>
</dbReference>
<dbReference type="PROSITE" id="PS50102">
    <property type="entry name" value="RRM"/>
    <property type="match status" value="1"/>
</dbReference>
<evidence type="ECO:0000313" key="3">
    <source>
        <dbReference type="EMBL" id="ODV81956.1"/>
    </source>
</evidence>
<accession>A0A1E4SR12</accession>
<reference evidence="4" key="1">
    <citation type="submission" date="2016-05" db="EMBL/GenBank/DDBJ databases">
        <title>Comparative genomics of biotechnologically important yeasts.</title>
        <authorList>
            <consortium name="DOE Joint Genome Institute"/>
            <person name="Riley R."/>
            <person name="Haridas S."/>
            <person name="Wolfe K.H."/>
            <person name="Lopes M.R."/>
            <person name="Hittinger C.T."/>
            <person name="Goker M."/>
            <person name="Salamov A."/>
            <person name="Wisecaver J."/>
            <person name="Long T.M."/>
            <person name="Aerts A.L."/>
            <person name="Barry K."/>
            <person name="Choi C."/>
            <person name="Clum A."/>
            <person name="Coughlan A.Y."/>
            <person name="Deshpande S."/>
            <person name="Douglass A.P."/>
            <person name="Hanson S.J."/>
            <person name="Klenk H.-P."/>
            <person name="Labutti K."/>
            <person name="Lapidus A."/>
            <person name="Lindquist E."/>
            <person name="Lipzen A."/>
            <person name="Meier-Kolthoff J.P."/>
            <person name="Ohm R.A."/>
            <person name="Otillar R.P."/>
            <person name="Pangilinan J."/>
            <person name="Peng Y."/>
            <person name="Rokas A."/>
            <person name="Rosa C.A."/>
            <person name="Scheuner C."/>
            <person name="Sibirny A.A."/>
            <person name="Slot J.C."/>
            <person name="Stielow J.B."/>
            <person name="Sun H."/>
            <person name="Kurtzman C.P."/>
            <person name="Blackwell M."/>
            <person name="Grigoriev I.V."/>
            <person name="Jeffries T.W."/>
        </authorList>
    </citation>
    <scope>NUCLEOTIDE SEQUENCE [LARGE SCALE GENOMIC DNA]</scope>
    <source>
        <strain evidence="4">NRRL Y-17324</strain>
    </source>
</reference>
<dbReference type="GO" id="GO:0003723">
    <property type="term" value="F:RNA binding"/>
    <property type="evidence" value="ECO:0007669"/>
    <property type="project" value="UniProtKB-UniRule"/>
</dbReference>
<feature type="domain" description="RRM" evidence="2">
    <location>
        <begin position="3"/>
        <end position="83"/>
    </location>
</feature>
<dbReference type="OrthoDB" id="21643at2759"/>
<name>A0A1E4SR12_9ASCO</name>
<dbReference type="EMBL" id="KV453909">
    <property type="protein sequence ID" value="ODV81956.1"/>
    <property type="molecule type" value="Genomic_DNA"/>
</dbReference>
<sequence>METRIHIGNISPKLYASHQTLSTRLAKFGTITKELELHSKPLQDHYYGFVTIQLPEGGFDKLKSSFNGLLFMGMKLTISKAKPDYKEAWEKDHKRPDALRSERIKQDNVSRARDARIKEASTLYPVNSLNGELTSGRTVFNPNGFMKSSHMYKDISGNTKNKPPSRTLIGTNSYGSITKPFNKTHVHAYSRLSGGGEVIKGRMRTTERSALDRKQQTLRILINGELKTFKNYKTKLWGLENKSTTELTWRYVDGAWKSGDDHLIERHRKRVLVNDPILGGPNDGKCGIDSAGVASYGKEGVHEEDEEFIQEEMKNKSILASILDKHDFEKPVEIEEGNGIEKEDIIFDNKGRRKVVRYDYEAEGGAQGLVEDEGIETYDYNKATQILSQYKGDLDKPQEETYYDEDDEGNEVDFSSLKPQEKVENFEDYNEDYNQDYNQDYTAASNDNNVPTNYQEEYYEEVENKADDSEEEFIPTFGAPNNTETLRSLFNPESKDSFKLALSEEDEDVDEQAQIIDAAEQEALLKQIRDKQQEETLLKQSQKYGLFWPHLDSPFLQTQTQLNKIGGVAETIKLPGETEELVIQEGEESAYEQWFWKMRGEFSRECKRRKRDVQRIFKKKSTRSFVA</sequence>
<keyword evidence="1" id="KW-0694">RNA-binding</keyword>
<protein>
    <recommendedName>
        <fullName evidence="2">RRM domain-containing protein</fullName>
    </recommendedName>
</protein>
<evidence type="ECO:0000313" key="4">
    <source>
        <dbReference type="Proteomes" id="UP000094285"/>
    </source>
</evidence>
<dbReference type="Proteomes" id="UP000094285">
    <property type="component" value="Unassembled WGS sequence"/>
</dbReference>
<dbReference type="AlphaFoldDB" id="A0A1E4SR12"/>
<dbReference type="STRING" id="984487.A0A1E4SR12"/>
<dbReference type="InterPro" id="IPR000504">
    <property type="entry name" value="RRM_dom"/>
</dbReference>